<dbReference type="Gene3D" id="3.30.200.20">
    <property type="entry name" value="Phosphorylase Kinase, domain 1"/>
    <property type="match status" value="1"/>
</dbReference>
<comment type="catalytic activity">
    <reaction evidence="8">
        <text>L-seryl-[protein] + ATP = O-phospho-L-seryl-[protein] + ADP + H(+)</text>
        <dbReference type="Rhea" id="RHEA:17989"/>
        <dbReference type="Rhea" id="RHEA-COMP:9863"/>
        <dbReference type="Rhea" id="RHEA-COMP:11604"/>
        <dbReference type="ChEBI" id="CHEBI:15378"/>
        <dbReference type="ChEBI" id="CHEBI:29999"/>
        <dbReference type="ChEBI" id="CHEBI:30616"/>
        <dbReference type="ChEBI" id="CHEBI:83421"/>
        <dbReference type="ChEBI" id="CHEBI:456216"/>
        <dbReference type="EC" id="2.7.11.1"/>
    </reaction>
</comment>
<dbReference type="Gene3D" id="1.10.510.10">
    <property type="entry name" value="Transferase(Phosphotransferase) domain 1"/>
    <property type="match status" value="1"/>
</dbReference>
<dbReference type="PANTHER" id="PTHR43895">
    <property type="entry name" value="CALCIUM/CALMODULIN-DEPENDENT PROTEIN KINASE KINASE-RELATED"/>
    <property type="match status" value="1"/>
</dbReference>
<evidence type="ECO:0000313" key="12">
    <source>
        <dbReference type="EMBL" id="KAH7320801.1"/>
    </source>
</evidence>
<feature type="compositionally biased region" description="Polar residues" evidence="10">
    <location>
        <begin position="972"/>
        <end position="984"/>
    </location>
</feature>
<feature type="compositionally biased region" description="Basic and acidic residues" evidence="10">
    <location>
        <begin position="738"/>
        <end position="749"/>
    </location>
</feature>
<proteinExistence type="predicted"/>
<keyword evidence="3" id="KW-0808">Transferase</keyword>
<keyword evidence="2" id="KW-0723">Serine/threonine-protein kinase</keyword>
<sequence>MSSPGLFSPTAVRHAPIFPHLSMSESNTPAPTCASPYLHPLQTHTVRETNKALIDSDHATGRKLINQYEVIEEIGRGMHGKVKLARNLETGENVAIKIIPRFSKKRRLGKVTAMSPQDKTKKEIAILKKIRHPNVVALLEVIDDPELKKIYMVLEHAELGEVVWRKKGLPHISIYERRRIEREMRGEPMSPEEERYEQMLERRQMLKEIKRQRMAQNYAGPHEYWSAEHGGFDEGSSAGRQSRIPSKEDVAGMDDLLSRSASCHSSGVPSRTHSAMSVSDANGSIYDEIEWNEDMETPGPLRSNPASLTALDAAAYGSFPEEAAFRGRSPSMADSIISHMSSIDFNSQSHDLFSDDFSYVPCFTIDQARSTFRDTVLGLEYLHYQGVVHRDIKPANLLWCKDHRVKISDFGVSYFGRPIRDGEPDDMISESEAKDFDDDLELAKTVGTPAFFAPELCYTDVDQEQPKVSEQIDVWSLGVTLYCLIFARIPFLAEDEFQMFRKIATEDVYIPRRRLKPVDPSTSPSTMSLYKRHNAYPFRDDNDLEYEEVDNLLYDLLRQMLIKNPDKRIRLRDIKRHPWVVQGIANPVGWLDDTDPARPSSGRKIQVDERDVSAAVVPITFLDQVRSTVKKAIGKVIHPLVERSDSKSRRRAASSAASSAGESMFNHPPARGDRRRSLRPDDYFTSAIRDYSRQTNGHEQSPAAAYGHQSQSEQVAYDPFATVLPPLDIPQDSVNGERQGRSHELEHPRSAVNPRPRSQVPGLWRLSQHLAHLVPPMHDSHTAPATPACHDAEKQVEPKSDIDRLTRELESAPDSPSRSRSVDRGLFANPDKRAQPQVALSVAVAPGNLEKPKHTRSMRSVDFSKRRGSPSPLADSVQSFDYPFQHRLPNSDPNMAEQHRRMFSEQISATRRSRGVSEVTSPSSVMAEREFSSIVFSQQGPCSSPERRSDSPVMQPRSDEDYEHPTAPSRGDTMTTAQSSSTDSIEALGTPLTSPSEVTSPVSADPCSRNNTDRILAFQSDPSLPALLSGASSISADMEAELLGQPGVVSTRPDLLATTDSLTPPALLKEPAGGFPIDQVFENPPAMISGPIAVAYNYRSYTPDAREPEARPYRDEENNNSHDEEDDDDGIFLIAKPRKKGTPTPGTLAPPRAPPFEARRRDTTMSVISTTSTETARRVGENSDAPLGA</sequence>
<evidence type="ECO:0000256" key="2">
    <source>
        <dbReference type="ARBA" id="ARBA00022527"/>
    </source>
</evidence>
<name>A0A8K0SRP7_9HYPO</name>
<dbReference type="InterPro" id="IPR017441">
    <property type="entry name" value="Protein_kinase_ATP_BS"/>
</dbReference>
<evidence type="ECO:0000256" key="7">
    <source>
        <dbReference type="ARBA" id="ARBA00047899"/>
    </source>
</evidence>
<feature type="region of interest" description="Disordered" evidence="10">
    <location>
        <begin position="693"/>
        <end position="759"/>
    </location>
</feature>
<dbReference type="EMBL" id="JAGPNK010000005">
    <property type="protein sequence ID" value="KAH7320801.1"/>
    <property type="molecule type" value="Genomic_DNA"/>
</dbReference>
<evidence type="ECO:0000259" key="11">
    <source>
        <dbReference type="PROSITE" id="PS50011"/>
    </source>
</evidence>
<comment type="caution">
    <text evidence="12">The sequence shown here is derived from an EMBL/GenBank/DDBJ whole genome shotgun (WGS) entry which is preliminary data.</text>
</comment>
<feature type="compositionally biased region" description="Polar residues" evidence="10">
    <location>
        <begin position="991"/>
        <end position="1002"/>
    </location>
</feature>
<feature type="compositionally biased region" description="Basic and acidic residues" evidence="10">
    <location>
        <begin position="1104"/>
        <end position="1122"/>
    </location>
</feature>
<feature type="compositionally biased region" description="Basic and acidic residues" evidence="10">
    <location>
        <begin position="790"/>
        <end position="810"/>
    </location>
</feature>
<dbReference type="PROSITE" id="PS50011">
    <property type="entry name" value="PROTEIN_KINASE_DOM"/>
    <property type="match status" value="1"/>
</dbReference>
<evidence type="ECO:0000256" key="4">
    <source>
        <dbReference type="ARBA" id="ARBA00022741"/>
    </source>
</evidence>
<feature type="domain" description="Protein kinase" evidence="11">
    <location>
        <begin position="68"/>
        <end position="580"/>
    </location>
</feature>
<keyword evidence="5" id="KW-0418">Kinase</keyword>
<keyword evidence="4 9" id="KW-0547">Nucleotide-binding</keyword>
<dbReference type="GO" id="GO:0005524">
    <property type="term" value="F:ATP binding"/>
    <property type="evidence" value="ECO:0007669"/>
    <property type="project" value="UniProtKB-UniRule"/>
</dbReference>
<feature type="compositionally biased region" description="Polar residues" evidence="10">
    <location>
        <begin position="1164"/>
        <end position="1174"/>
    </location>
</feature>
<dbReference type="OrthoDB" id="68483at2759"/>
<evidence type="ECO:0000313" key="13">
    <source>
        <dbReference type="Proteomes" id="UP000813444"/>
    </source>
</evidence>
<keyword evidence="13" id="KW-1185">Reference proteome</keyword>
<evidence type="ECO:0000256" key="8">
    <source>
        <dbReference type="ARBA" id="ARBA00048679"/>
    </source>
</evidence>
<dbReference type="GO" id="GO:0001558">
    <property type="term" value="P:regulation of cell growth"/>
    <property type="evidence" value="ECO:0007669"/>
    <property type="project" value="UniProtKB-ARBA"/>
</dbReference>
<evidence type="ECO:0000256" key="3">
    <source>
        <dbReference type="ARBA" id="ARBA00022679"/>
    </source>
</evidence>
<dbReference type="FunFam" id="3.30.200.20:FF:000206">
    <property type="entry name" value="Serine/threonine-protein kinase Ssp1"/>
    <property type="match status" value="1"/>
</dbReference>
<protein>
    <recommendedName>
        <fullName evidence="1">non-specific serine/threonine protein kinase</fullName>
        <ecNumber evidence="1">2.7.11.1</ecNumber>
    </recommendedName>
</protein>
<dbReference type="EC" id="2.7.11.1" evidence="1"/>
<dbReference type="SMART" id="SM00220">
    <property type="entry name" value="S_TKc"/>
    <property type="match status" value="1"/>
</dbReference>
<organism evidence="12 13">
    <name type="scientific">Stachybotrys elegans</name>
    <dbReference type="NCBI Taxonomy" id="80388"/>
    <lineage>
        <taxon>Eukaryota</taxon>
        <taxon>Fungi</taxon>
        <taxon>Dikarya</taxon>
        <taxon>Ascomycota</taxon>
        <taxon>Pezizomycotina</taxon>
        <taxon>Sordariomycetes</taxon>
        <taxon>Hypocreomycetidae</taxon>
        <taxon>Hypocreales</taxon>
        <taxon>Stachybotryaceae</taxon>
        <taxon>Stachybotrys</taxon>
    </lineage>
</organism>
<feature type="region of interest" description="Disordered" evidence="10">
    <location>
        <begin position="776"/>
        <end position="877"/>
    </location>
</feature>
<dbReference type="Pfam" id="PF00069">
    <property type="entry name" value="Pkinase"/>
    <property type="match status" value="2"/>
</dbReference>
<dbReference type="SUPFAM" id="SSF56112">
    <property type="entry name" value="Protein kinase-like (PK-like)"/>
    <property type="match status" value="2"/>
</dbReference>
<keyword evidence="6 9" id="KW-0067">ATP-binding</keyword>
<dbReference type="GO" id="GO:0004674">
    <property type="term" value="F:protein serine/threonine kinase activity"/>
    <property type="evidence" value="ECO:0007669"/>
    <property type="project" value="UniProtKB-KW"/>
</dbReference>
<dbReference type="FunFam" id="1.10.510.10:FF:000614">
    <property type="entry name" value="Serine/threonine protein kinase, putative"/>
    <property type="match status" value="1"/>
</dbReference>
<dbReference type="GO" id="GO:0007165">
    <property type="term" value="P:signal transduction"/>
    <property type="evidence" value="ECO:0007669"/>
    <property type="project" value="TreeGrafter"/>
</dbReference>
<evidence type="ECO:0000256" key="10">
    <source>
        <dbReference type="SAM" id="MobiDB-lite"/>
    </source>
</evidence>
<comment type="catalytic activity">
    <reaction evidence="7">
        <text>L-threonyl-[protein] + ATP = O-phospho-L-threonyl-[protein] + ADP + H(+)</text>
        <dbReference type="Rhea" id="RHEA:46608"/>
        <dbReference type="Rhea" id="RHEA-COMP:11060"/>
        <dbReference type="Rhea" id="RHEA-COMP:11605"/>
        <dbReference type="ChEBI" id="CHEBI:15378"/>
        <dbReference type="ChEBI" id="CHEBI:30013"/>
        <dbReference type="ChEBI" id="CHEBI:30616"/>
        <dbReference type="ChEBI" id="CHEBI:61977"/>
        <dbReference type="ChEBI" id="CHEBI:456216"/>
        <dbReference type="EC" id="2.7.11.1"/>
    </reaction>
</comment>
<evidence type="ECO:0000256" key="1">
    <source>
        <dbReference type="ARBA" id="ARBA00012513"/>
    </source>
</evidence>
<feature type="region of interest" description="Disordered" evidence="10">
    <location>
        <begin position="643"/>
        <end position="679"/>
    </location>
</feature>
<dbReference type="CDD" id="cd14008">
    <property type="entry name" value="STKc_LKB1_CaMKK"/>
    <property type="match status" value="1"/>
</dbReference>
<reference evidence="12" key="1">
    <citation type="journal article" date="2021" name="Nat. Commun.">
        <title>Genetic determinants of endophytism in the Arabidopsis root mycobiome.</title>
        <authorList>
            <person name="Mesny F."/>
            <person name="Miyauchi S."/>
            <person name="Thiergart T."/>
            <person name="Pickel B."/>
            <person name="Atanasova L."/>
            <person name="Karlsson M."/>
            <person name="Huettel B."/>
            <person name="Barry K.W."/>
            <person name="Haridas S."/>
            <person name="Chen C."/>
            <person name="Bauer D."/>
            <person name="Andreopoulos W."/>
            <person name="Pangilinan J."/>
            <person name="LaButti K."/>
            <person name="Riley R."/>
            <person name="Lipzen A."/>
            <person name="Clum A."/>
            <person name="Drula E."/>
            <person name="Henrissat B."/>
            <person name="Kohler A."/>
            <person name="Grigoriev I.V."/>
            <person name="Martin F.M."/>
            <person name="Hacquard S."/>
        </authorList>
    </citation>
    <scope>NUCLEOTIDE SEQUENCE</scope>
    <source>
        <strain evidence="12">MPI-CAGE-CH-0235</strain>
    </source>
</reference>
<feature type="region of interest" description="Disordered" evidence="10">
    <location>
        <begin position="1103"/>
        <end position="1189"/>
    </location>
</feature>
<evidence type="ECO:0000256" key="5">
    <source>
        <dbReference type="ARBA" id="ARBA00022777"/>
    </source>
</evidence>
<evidence type="ECO:0000256" key="9">
    <source>
        <dbReference type="PROSITE-ProRule" id="PRU10141"/>
    </source>
</evidence>
<feature type="region of interest" description="Disordered" evidence="10">
    <location>
        <begin position="930"/>
        <end position="1008"/>
    </location>
</feature>
<dbReference type="AlphaFoldDB" id="A0A8K0SRP7"/>
<gene>
    <name evidence="12" type="ORF">B0I35DRAFT_477348</name>
</gene>
<dbReference type="PROSITE" id="PS00107">
    <property type="entry name" value="PROTEIN_KINASE_ATP"/>
    <property type="match status" value="1"/>
</dbReference>
<dbReference type="InterPro" id="IPR011009">
    <property type="entry name" value="Kinase-like_dom_sf"/>
</dbReference>
<feature type="binding site" evidence="9">
    <location>
        <position position="97"/>
    </location>
    <ligand>
        <name>ATP</name>
        <dbReference type="ChEBI" id="CHEBI:30616"/>
    </ligand>
</feature>
<dbReference type="InterPro" id="IPR000719">
    <property type="entry name" value="Prot_kinase_dom"/>
</dbReference>
<dbReference type="Proteomes" id="UP000813444">
    <property type="component" value="Unassembled WGS sequence"/>
</dbReference>
<accession>A0A8K0SRP7</accession>
<evidence type="ECO:0000256" key="6">
    <source>
        <dbReference type="ARBA" id="ARBA00022840"/>
    </source>
</evidence>
<dbReference type="PANTHER" id="PTHR43895:SF152">
    <property type="entry name" value="SERINE_THREONINE-PROTEIN KINASE TOS3"/>
    <property type="match status" value="1"/>
</dbReference>
<dbReference type="GO" id="GO:0042149">
    <property type="term" value="P:cellular response to glucose starvation"/>
    <property type="evidence" value="ECO:0007669"/>
    <property type="project" value="UniProtKB-ARBA"/>
</dbReference>